<dbReference type="GO" id="GO:0032543">
    <property type="term" value="P:mitochondrial translation"/>
    <property type="evidence" value="ECO:0007669"/>
    <property type="project" value="TreeGrafter"/>
</dbReference>
<evidence type="ECO:0000313" key="5">
    <source>
        <dbReference type="EMBL" id="KAK3210768.1"/>
    </source>
</evidence>
<dbReference type="Pfam" id="PF00181">
    <property type="entry name" value="Ribosomal_L2_N"/>
    <property type="match status" value="1"/>
</dbReference>
<dbReference type="AlphaFoldDB" id="A0AAE0AC15"/>
<dbReference type="Gene3D" id="2.40.50.140">
    <property type="entry name" value="Nucleic acid-binding proteins"/>
    <property type="match status" value="1"/>
</dbReference>
<evidence type="ECO:0000256" key="1">
    <source>
        <dbReference type="ARBA" id="ARBA00005636"/>
    </source>
</evidence>
<dbReference type="Proteomes" id="UP001281410">
    <property type="component" value="Unassembled WGS sequence"/>
</dbReference>
<dbReference type="PANTHER" id="PTHR13691">
    <property type="entry name" value="RIBOSOMAL PROTEIN L2"/>
    <property type="match status" value="1"/>
</dbReference>
<evidence type="ECO:0000259" key="4">
    <source>
        <dbReference type="SMART" id="SM01383"/>
    </source>
</evidence>
<accession>A0AAE0AC15</accession>
<dbReference type="InterPro" id="IPR022666">
    <property type="entry name" value="Ribosomal_uL2_RNA-bd_dom"/>
</dbReference>
<proteinExistence type="inferred from homology"/>
<dbReference type="SUPFAM" id="SSF50249">
    <property type="entry name" value="Nucleic acid-binding proteins"/>
    <property type="match status" value="1"/>
</dbReference>
<reference evidence="5" key="1">
    <citation type="journal article" date="2023" name="Plant J.">
        <title>Genome sequences and population genomics provide insights into the demographic history, inbreeding, and mutation load of two 'living fossil' tree species of Dipteronia.</title>
        <authorList>
            <person name="Feng Y."/>
            <person name="Comes H.P."/>
            <person name="Chen J."/>
            <person name="Zhu S."/>
            <person name="Lu R."/>
            <person name="Zhang X."/>
            <person name="Li P."/>
            <person name="Qiu J."/>
            <person name="Olsen K.M."/>
            <person name="Qiu Y."/>
        </authorList>
    </citation>
    <scope>NUCLEOTIDE SEQUENCE</scope>
    <source>
        <strain evidence="5">NBL</strain>
    </source>
</reference>
<sequence length="207" mass="23026">MPLFTSPFHSCCRRHITGEAYQLVVSLRRLFSNLFAFSTGYASYARAIHEADEELVTQGLGHACEFRSGLHQGSLLVGIPQGVAFHRGGGSKRLQRKIDLKRSTPSIGIVERIENDPNHSSRIALVRWIQGVQRQPKRKCNMIQDFAPPCKILEPTATTIRGLFSFSSLPTRMTSSSWSASPFTGSNAKDVFFSALSWACRIKRKAA</sequence>
<keyword evidence="3" id="KW-0687">Ribonucleoprotein</keyword>
<keyword evidence="2" id="KW-0689">Ribosomal protein</keyword>
<keyword evidence="6" id="KW-1185">Reference proteome</keyword>
<dbReference type="PANTHER" id="PTHR13691:SF44">
    <property type="entry name" value="LARGE RIBOSOMAL SUBUNIT PROTEIN UL2MZ-RELATED"/>
    <property type="match status" value="1"/>
</dbReference>
<comment type="similarity">
    <text evidence="1">Belongs to the universal ribosomal protein uL2 family.</text>
</comment>
<organism evidence="5 6">
    <name type="scientific">Dipteronia sinensis</name>
    <dbReference type="NCBI Taxonomy" id="43782"/>
    <lineage>
        <taxon>Eukaryota</taxon>
        <taxon>Viridiplantae</taxon>
        <taxon>Streptophyta</taxon>
        <taxon>Embryophyta</taxon>
        <taxon>Tracheophyta</taxon>
        <taxon>Spermatophyta</taxon>
        <taxon>Magnoliopsida</taxon>
        <taxon>eudicotyledons</taxon>
        <taxon>Gunneridae</taxon>
        <taxon>Pentapetalae</taxon>
        <taxon>rosids</taxon>
        <taxon>malvids</taxon>
        <taxon>Sapindales</taxon>
        <taxon>Sapindaceae</taxon>
        <taxon>Hippocastanoideae</taxon>
        <taxon>Acereae</taxon>
        <taxon>Dipteronia</taxon>
    </lineage>
</organism>
<evidence type="ECO:0000256" key="3">
    <source>
        <dbReference type="ARBA" id="ARBA00023274"/>
    </source>
</evidence>
<dbReference type="GO" id="GO:0005762">
    <property type="term" value="C:mitochondrial large ribosomal subunit"/>
    <property type="evidence" value="ECO:0007669"/>
    <property type="project" value="TreeGrafter"/>
</dbReference>
<evidence type="ECO:0000313" key="6">
    <source>
        <dbReference type="Proteomes" id="UP001281410"/>
    </source>
</evidence>
<dbReference type="SMART" id="SM01383">
    <property type="entry name" value="Ribosomal_L2"/>
    <property type="match status" value="1"/>
</dbReference>
<dbReference type="GO" id="GO:0003735">
    <property type="term" value="F:structural constituent of ribosome"/>
    <property type="evidence" value="ECO:0007669"/>
    <property type="project" value="InterPro"/>
</dbReference>
<evidence type="ECO:0000256" key="2">
    <source>
        <dbReference type="ARBA" id="ARBA00022980"/>
    </source>
</evidence>
<dbReference type="EMBL" id="JANJYJ010000005">
    <property type="protein sequence ID" value="KAK3210768.1"/>
    <property type="molecule type" value="Genomic_DNA"/>
</dbReference>
<dbReference type="InterPro" id="IPR012340">
    <property type="entry name" value="NA-bd_OB-fold"/>
</dbReference>
<protein>
    <recommendedName>
        <fullName evidence="4">Large ribosomal subunit protein uL2 RNA-binding domain-containing protein</fullName>
    </recommendedName>
</protein>
<dbReference type="GO" id="GO:0003723">
    <property type="term" value="F:RNA binding"/>
    <property type="evidence" value="ECO:0007669"/>
    <property type="project" value="TreeGrafter"/>
</dbReference>
<dbReference type="InterPro" id="IPR002171">
    <property type="entry name" value="Ribosomal_uL2"/>
</dbReference>
<name>A0AAE0AC15_9ROSI</name>
<gene>
    <name evidence="5" type="ORF">Dsin_015474</name>
</gene>
<comment type="caution">
    <text evidence="5">The sequence shown here is derived from an EMBL/GenBank/DDBJ whole genome shotgun (WGS) entry which is preliminary data.</text>
</comment>
<feature type="domain" description="Large ribosomal subunit protein uL2 RNA-binding" evidence="4">
    <location>
        <begin position="78"/>
        <end position="140"/>
    </location>
</feature>